<gene>
    <name evidence="1" type="ORF">OV079_16180</name>
</gene>
<accession>A0A9X3EN40</accession>
<dbReference type="EMBL" id="JAPNKE010000002">
    <property type="protein sequence ID" value="MCY1007067.1"/>
    <property type="molecule type" value="Genomic_DNA"/>
</dbReference>
<name>A0A9X3EN40_9BACT</name>
<keyword evidence="2" id="KW-1185">Reference proteome</keyword>
<dbReference type="AlphaFoldDB" id="A0A9X3EN40"/>
<sequence length="88" mass="10415">MPHLNLGQQRHYILQLHGTRTDRSSWVLGEREYEDLLHGRPELRRFVEGLFRFHPLLFVGYGLRDPDFDHLCGQLECSPAARRRSTSR</sequence>
<organism evidence="1 2">
    <name type="scientific">Nannocystis pusilla</name>
    <dbReference type="NCBI Taxonomy" id="889268"/>
    <lineage>
        <taxon>Bacteria</taxon>
        <taxon>Pseudomonadati</taxon>
        <taxon>Myxococcota</taxon>
        <taxon>Polyangia</taxon>
        <taxon>Nannocystales</taxon>
        <taxon>Nannocystaceae</taxon>
        <taxon>Nannocystis</taxon>
    </lineage>
</organism>
<evidence type="ECO:0000313" key="2">
    <source>
        <dbReference type="Proteomes" id="UP001150924"/>
    </source>
</evidence>
<proteinExistence type="predicted"/>
<dbReference type="Proteomes" id="UP001150924">
    <property type="component" value="Unassembled WGS sequence"/>
</dbReference>
<evidence type="ECO:0000313" key="1">
    <source>
        <dbReference type="EMBL" id="MCY1007067.1"/>
    </source>
</evidence>
<reference evidence="1" key="1">
    <citation type="submission" date="2022-11" db="EMBL/GenBank/DDBJ databases">
        <title>Minimal conservation of predation-associated metabolite biosynthetic gene clusters underscores biosynthetic potential of Myxococcota including descriptions for ten novel species: Archangium lansinium sp. nov., Myxococcus landrumus sp. nov., Nannocystis bai.</title>
        <authorList>
            <person name="Ahearne A."/>
            <person name="Stevens C."/>
            <person name="Phillips K."/>
        </authorList>
    </citation>
    <scope>NUCLEOTIDE SEQUENCE</scope>
    <source>
        <strain evidence="1">Na p29</strain>
    </source>
</reference>
<comment type="caution">
    <text evidence="1">The sequence shown here is derived from an EMBL/GenBank/DDBJ whole genome shotgun (WGS) entry which is preliminary data.</text>
</comment>
<protein>
    <submittedName>
        <fullName evidence="1">SIR2 family protein</fullName>
    </submittedName>
</protein>
<dbReference type="Pfam" id="PF13289">
    <property type="entry name" value="SIR2_2"/>
    <property type="match status" value="1"/>
</dbReference>